<dbReference type="AlphaFoldDB" id="A0A284R5N5"/>
<dbReference type="InterPro" id="IPR052980">
    <property type="entry name" value="Crinkler_effector"/>
</dbReference>
<evidence type="ECO:0000313" key="1">
    <source>
        <dbReference type="EMBL" id="SJL04005.1"/>
    </source>
</evidence>
<evidence type="ECO:0008006" key="3">
    <source>
        <dbReference type="Google" id="ProtNLM"/>
    </source>
</evidence>
<keyword evidence="2" id="KW-1185">Reference proteome</keyword>
<protein>
    <recommendedName>
        <fullName evidence="3">Crinkler (CRN) family protein</fullName>
    </recommendedName>
</protein>
<dbReference type="OrthoDB" id="2340858at2759"/>
<organism evidence="1 2">
    <name type="scientific">Armillaria ostoyae</name>
    <name type="common">Armillaria root rot fungus</name>
    <dbReference type="NCBI Taxonomy" id="47428"/>
    <lineage>
        <taxon>Eukaryota</taxon>
        <taxon>Fungi</taxon>
        <taxon>Dikarya</taxon>
        <taxon>Basidiomycota</taxon>
        <taxon>Agaricomycotina</taxon>
        <taxon>Agaricomycetes</taxon>
        <taxon>Agaricomycetidae</taxon>
        <taxon>Agaricales</taxon>
        <taxon>Marasmiineae</taxon>
        <taxon>Physalacriaceae</taxon>
        <taxon>Armillaria</taxon>
    </lineage>
</organism>
<gene>
    <name evidence="1" type="ORF">ARMOST_07362</name>
</gene>
<dbReference type="PANTHER" id="PTHR33129:SF1">
    <property type="entry name" value="ATP-BINDING PROTEIN"/>
    <property type="match status" value="1"/>
</dbReference>
<name>A0A284R5N5_ARMOS</name>
<dbReference type="PANTHER" id="PTHR33129">
    <property type="entry name" value="PROTEIN KINASE DOMAIN-CONTAINING PROTEIN-RELATED"/>
    <property type="match status" value="1"/>
</dbReference>
<proteinExistence type="predicted"/>
<sequence length="570" mass="64686">MALDKQDLQHVNDPATIYKCSGDVFELWEYFWNRKRPLDDFCKTISVERDGTITTDRVPIPSTFRALDFNTRPYFSSLSAAGIFIRPEYRKCLIYINAWLKNGGIEQVLEDVEKEAEYAMNGQEVLTTGDQLVVGGHPLDAPTDVMNSYGEEFANGIADRAFIVLGDPGIGKTLFLYYLLIMRLIDGQPTALQIDRTDHFHVFDATGVYIVSHDFPLKEYVPKGTWALVDGNISIPGTTNIFSQAHSPFFVVYACSPRPSLIEYAKKKARQSQYFMPPFSWKEILLCRSLIRPPGVPTEIDITRWYDTFGPSVSCYNQTPYSGINHRCEISDLLSYVNWVACLQNSLPQSPRSASLDESRSQDLFLVLPRYHNPFSPATVVITDHILSLFRVYHKRQFQLELQNMFELMYMHPRSRALLEQKGTKGTKTQVYHASEADRTWLFDLPPSPATFFYENLDDVLPVPGLYLPKDSNEKTLDSFTVSKDTDGSIVLSYQQCTVGMKHGVHAEPLKTASAWIKAGKISKFRYIAVLPGVTGHHTAFYFPLITFDDIEVSTGVIFIDPEEMSEGNR</sequence>
<evidence type="ECO:0000313" key="2">
    <source>
        <dbReference type="Proteomes" id="UP000219338"/>
    </source>
</evidence>
<dbReference type="STRING" id="47428.A0A284R5N5"/>
<reference evidence="2" key="1">
    <citation type="journal article" date="2017" name="Nat. Ecol. Evol.">
        <title>Genome expansion and lineage-specific genetic innovations in the forest pathogenic fungi Armillaria.</title>
        <authorList>
            <person name="Sipos G."/>
            <person name="Prasanna A.N."/>
            <person name="Walter M.C."/>
            <person name="O'Connor E."/>
            <person name="Balint B."/>
            <person name="Krizsan K."/>
            <person name="Kiss B."/>
            <person name="Hess J."/>
            <person name="Varga T."/>
            <person name="Slot J."/>
            <person name="Riley R."/>
            <person name="Boka B."/>
            <person name="Rigling D."/>
            <person name="Barry K."/>
            <person name="Lee J."/>
            <person name="Mihaltcheva S."/>
            <person name="LaButti K."/>
            <person name="Lipzen A."/>
            <person name="Waldron R."/>
            <person name="Moloney N.M."/>
            <person name="Sperisen C."/>
            <person name="Kredics L."/>
            <person name="Vagvoelgyi C."/>
            <person name="Patrignani A."/>
            <person name="Fitzpatrick D."/>
            <person name="Nagy I."/>
            <person name="Doyle S."/>
            <person name="Anderson J.B."/>
            <person name="Grigoriev I.V."/>
            <person name="Gueldener U."/>
            <person name="Muensterkoetter M."/>
            <person name="Nagy L.G."/>
        </authorList>
    </citation>
    <scope>NUCLEOTIDE SEQUENCE [LARGE SCALE GENOMIC DNA]</scope>
    <source>
        <strain evidence="2">C18/9</strain>
    </source>
</reference>
<dbReference type="EMBL" id="FUEG01000004">
    <property type="protein sequence ID" value="SJL04005.1"/>
    <property type="molecule type" value="Genomic_DNA"/>
</dbReference>
<dbReference type="Proteomes" id="UP000219338">
    <property type="component" value="Unassembled WGS sequence"/>
</dbReference>
<accession>A0A284R5N5</accession>
<dbReference type="OMA" id="QVYHASE"/>